<dbReference type="EMBL" id="LIIK01000029">
    <property type="protein sequence ID" value="KQM08608.1"/>
    <property type="molecule type" value="Genomic_DNA"/>
</dbReference>
<keyword evidence="3" id="KW-1185">Reference proteome</keyword>
<dbReference type="Proteomes" id="UP000054172">
    <property type="component" value="Unassembled WGS sequence"/>
</dbReference>
<dbReference type="PATRIC" id="fig|1702214.3.peg.572"/>
<protein>
    <recommendedName>
        <fullName evidence="4">Outer membrane protein beta-barrel domain-containing protein</fullName>
    </recommendedName>
</protein>
<sequence>MKRRLQVTILLALIGCTPKILAQGIFHATVDIGISDGDRWRYSMYTAGSLTYTPLPYLGFQLRMEGCDDLPESPIFNKLEMRTIEYGKDPDGSLSSGVENSTAGIIRFYGTGLSFLPLPIFSPSTRHILAIEAGGGITHAYEIQVKDGRLRKVYEHSGWGLYSTLRYRYQIWQHVSLGGYIGMLWFGELQSGCGASFSIDL</sequence>
<evidence type="ECO:0000313" key="3">
    <source>
        <dbReference type="Proteomes" id="UP000054172"/>
    </source>
</evidence>
<feature type="chain" id="PRO_5006212514" description="Outer membrane protein beta-barrel domain-containing protein" evidence="1">
    <location>
        <begin position="23"/>
        <end position="201"/>
    </location>
</feature>
<evidence type="ECO:0008006" key="4">
    <source>
        <dbReference type="Google" id="ProtNLM"/>
    </source>
</evidence>
<dbReference type="AlphaFoldDB" id="A0A0Q4B6E3"/>
<feature type="signal peptide" evidence="1">
    <location>
        <begin position="1"/>
        <end position="22"/>
    </location>
</feature>
<dbReference type="PROSITE" id="PS51257">
    <property type="entry name" value="PROKAR_LIPOPROTEIN"/>
    <property type="match status" value="1"/>
</dbReference>
<keyword evidence="1" id="KW-0732">Signal</keyword>
<evidence type="ECO:0000256" key="1">
    <source>
        <dbReference type="SAM" id="SignalP"/>
    </source>
</evidence>
<accession>A0A0Q4B6E3</accession>
<proteinExistence type="predicted"/>
<comment type="caution">
    <text evidence="2">The sequence shown here is derived from an EMBL/GenBank/DDBJ whole genome shotgun (WGS) entry which is preliminary data.</text>
</comment>
<name>A0A0Q4B6E3_9BACT</name>
<organism evidence="2 3">
    <name type="scientific">Candidatus [Bacteroides] periocalifornicus</name>
    <dbReference type="NCBI Taxonomy" id="1702214"/>
    <lineage>
        <taxon>Bacteria</taxon>
        <taxon>Pseudomonadati</taxon>
        <taxon>Bacteroidota</taxon>
    </lineage>
</organism>
<evidence type="ECO:0000313" key="2">
    <source>
        <dbReference type="EMBL" id="KQM08608.1"/>
    </source>
</evidence>
<gene>
    <name evidence="2" type="ORF">AL399_06370</name>
</gene>
<reference evidence="2" key="1">
    <citation type="submission" date="2015-08" db="EMBL/GenBank/DDBJ databases">
        <title>Candidatus Bacteriodes Periocalifornicus.</title>
        <authorList>
            <person name="McLean J.S."/>
            <person name="Kelley S."/>
        </authorList>
    </citation>
    <scope>NUCLEOTIDE SEQUENCE [LARGE SCALE GENOMIC DNA]</scope>
    <source>
        <strain evidence="2">12B</strain>
    </source>
</reference>